<dbReference type="Proteomes" id="UP000676310">
    <property type="component" value="Unassembled WGS sequence"/>
</dbReference>
<dbReference type="FunFam" id="3.40.50.720:FF:000922">
    <property type="entry name" value="Uncharacterized protein"/>
    <property type="match status" value="1"/>
</dbReference>
<dbReference type="EMBL" id="CAJRGZ010000019">
    <property type="protein sequence ID" value="CAG5159346.1"/>
    <property type="molecule type" value="Genomic_DNA"/>
</dbReference>
<evidence type="ECO:0008006" key="5">
    <source>
        <dbReference type="Google" id="ProtNLM"/>
    </source>
</evidence>
<dbReference type="AlphaFoldDB" id="A0A8J2N1S4"/>
<dbReference type="RefSeq" id="XP_043169092.1">
    <property type="nucleotide sequence ID" value="XM_043313157.1"/>
</dbReference>
<keyword evidence="4" id="KW-1185">Reference proteome</keyword>
<dbReference type="Pfam" id="PF00106">
    <property type="entry name" value="adh_short"/>
    <property type="match status" value="2"/>
</dbReference>
<comment type="caution">
    <text evidence="3">The sequence shown here is derived from an EMBL/GenBank/DDBJ whole genome shotgun (WGS) entry which is preliminary data.</text>
</comment>
<name>A0A8J2N1S4_9PLEO</name>
<dbReference type="PANTHER" id="PTHR43008">
    <property type="entry name" value="BENZIL REDUCTASE"/>
    <property type="match status" value="1"/>
</dbReference>
<accession>A0A8J2N1S4</accession>
<organism evidence="3 4">
    <name type="scientific">Alternaria atra</name>
    <dbReference type="NCBI Taxonomy" id="119953"/>
    <lineage>
        <taxon>Eukaryota</taxon>
        <taxon>Fungi</taxon>
        <taxon>Dikarya</taxon>
        <taxon>Ascomycota</taxon>
        <taxon>Pezizomycotina</taxon>
        <taxon>Dothideomycetes</taxon>
        <taxon>Pleosporomycetidae</taxon>
        <taxon>Pleosporales</taxon>
        <taxon>Pleosporineae</taxon>
        <taxon>Pleosporaceae</taxon>
        <taxon>Alternaria</taxon>
        <taxon>Alternaria sect. Ulocladioides</taxon>
    </lineage>
</organism>
<dbReference type="InterPro" id="IPR002347">
    <property type="entry name" value="SDR_fam"/>
</dbReference>
<dbReference type="OrthoDB" id="1933717at2759"/>
<dbReference type="PRINTS" id="PR00081">
    <property type="entry name" value="GDHRDH"/>
</dbReference>
<dbReference type="SUPFAM" id="SSF51735">
    <property type="entry name" value="NAD(P)-binding Rossmann-fold domains"/>
    <property type="match status" value="1"/>
</dbReference>
<keyword evidence="2" id="KW-0560">Oxidoreductase</keyword>
<sequence length="265" mass="29039">MTSRITIFVTGANTGLGLYTVKALYRSTNVYTILLGARDLIKATAAIEEVKREYPNSTSSIEPIQIDLEDDASIAQAFDAVSKKHDKIDVLLNNAGAQFDQQVPKGNMTTRDMWNKSWDVNVTGTYIVTDTFAPLLLESSQPRLIFITSGTSTLTEHDNLAMGINRSPPKGWLKKAFAVTAYRAAKTGMNMMMLEWARILKEDGVKVFAISPGMLATGLGGDPEAMKKMGAIDPNIGAELVRDVIEGRRDADVGKVVRKNNVQPW</sequence>
<dbReference type="Gene3D" id="3.40.50.720">
    <property type="entry name" value="NAD(P)-binding Rossmann-like Domain"/>
    <property type="match status" value="1"/>
</dbReference>
<gene>
    <name evidence="3" type="ORF">ALTATR162_LOCUS5538</name>
</gene>
<dbReference type="GO" id="GO:0050664">
    <property type="term" value="F:oxidoreductase activity, acting on NAD(P)H, oxygen as acceptor"/>
    <property type="evidence" value="ECO:0007669"/>
    <property type="project" value="TreeGrafter"/>
</dbReference>
<protein>
    <recommendedName>
        <fullName evidence="5">NAD(P)-binding protein</fullName>
    </recommendedName>
</protein>
<comment type="similarity">
    <text evidence="1">Belongs to the short-chain dehydrogenases/reductases (SDR) family.</text>
</comment>
<reference evidence="3" key="1">
    <citation type="submission" date="2021-05" db="EMBL/GenBank/DDBJ databases">
        <authorList>
            <person name="Stam R."/>
        </authorList>
    </citation>
    <scope>NUCLEOTIDE SEQUENCE</scope>
    <source>
        <strain evidence="3">CS162</strain>
    </source>
</reference>
<evidence type="ECO:0000313" key="3">
    <source>
        <dbReference type="EMBL" id="CAG5159346.1"/>
    </source>
</evidence>
<dbReference type="InterPro" id="IPR036291">
    <property type="entry name" value="NAD(P)-bd_dom_sf"/>
</dbReference>
<dbReference type="GO" id="GO:0016616">
    <property type="term" value="F:oxidoreductase activity, acting on the CH-OH group of donors, NAD or NADP as acceptor"/>
    <property type="evidence" value="ECO:0007669"/>
    <property type="project" value="UniProtKB-ARBA"/>
</dbReference>
<evidence type="ECO:0000313" key="4">
    <source>
        <dbReference type="Proteomes" id="UP000676310"/>
    </source>
</evidence>
<proteinExistence type="inferred from homology"/>
<evidence type="ECO:0000256" key="1">
    <source>
        <dbReference type="ARBA" id="ARBA00006484"/>
    </source>
</evidence>
<dbReference type="PANTHER" id="PTHR43008:SF8">
    <property type="entry name" value="BENZIL REDUCTASE ((S)-BENZOIN FORMING) IRC24"/>
    <property type="match status" value="1"/>
</dbReference>
<dbReference type="GeneID" id="67017327"/>
<evidence type="ECO:0000256" key="2">
    <source>
        <dbReference type="ARBA" id="ARBA00023002"/>
    </source>
</evidence>